<protein>
    <submittedName>
        <fullName evidence="3">XRE family transcriptional regulator</fullName>
    </submittedName>
</protein>
<dbReference type="InterPro" id="IPR010982">
    <property type="entry name" value="Lambda_DNA-bd_dom_sf"/>
</dbReference>
<dbReference type="GO" id="GO:0003677">
    <property type="term" value="F:DNA binding"/>
    <property type="evidence" value="ECO:0007669"/>
    <property type="project" value="UniProtKB-KW"/>
</dbReference>
<dbReference type="InterPro" id="IPR001387">
    <property type="entry name" value="Cro/C1-type_HTH"/>
</dbReference>
<name>A0A7C2K2P1_9PLAN</name>
<dbReference type="EMBL" id="DSOK01000384">
    <property type="protein sequence ID" value="HEN16561.1"/>
    <property type="molecule type" value="Genomic_DNA"/>
</dbReference>
<dbReference type="PANTHER" id="PTHR46797">
    <property type="entry name" value="HTH-TYPE TRANSCRIPTIONAL REGULATOR"/>
    <property type="match status" value="1"/>
</dbReference>
<dbReference type="Pfam" id="PF01381">
    <property type="entry name" value="HTH_3"/>
    <property type="match status" value="1"/>
</dbReference>
<evidence type="ECO:0000256" key="1">
    <source>
        <dbReference type="ARBA" id="ARBA00023125"/>
    </source>
</evidence>
<dbReference type="Gene3D" id="1.10.260.40">
    <property type="entry name" value="lambda repressor-like DNA-binding domains"/>
    <property type="match status" value="1"/>
</dbReference>
<proteinExistence type="predicted"/>
<dbReference type="InterPro" id="IPR050807">
    <property type="entry name" value="TransReg_Diox_bact_type"/>
</dbReference>
<evidence type="ECO:0000259" key="2">
    <source>
        <dbReference type="PROSITE" id="PS50943"/>
    </source>
</evidence>
<sequence>MGSSVQYTCVTIKSPASRIVRVCRVVSGGLPGNESMSAVIAELIRTGRLRKGLNQSELAEQAGVSRTTLHQIERGAVQEPRAKTLCKLASALDLPPEAMSPGPDAWQAFNRDTNPAVQSACDADPGRLSPGEWRDLAGTFGVGGPLTSDGVRQRLDRADDDREALRRLQVVLQTHLREPARQLIDALYQSVQVIPETTPSAKPQLHEPS</sequence>
<evidence type="ECO:0000313" key="3">
    <source>
        <dbReference type="EMBL" id="HEN16561.1"/>
    </source>
</evidence>
<dbReference type="SUPFAM" id="SSF47413">
    <property type="entry name" value="lambda repressor-like DNA-binding domains"/>
    <property type="match status" value="1"/>
</dbReference>
<dbReference type="CDD" id="cd00093">
    <property type="entry name" value="HTH_XRE"/>
    <property type="match status" value="1"/>
</dbReference>
<organism evidence="3">
    <name type="scientific">Schlesneria paludicola</name>
    <dbReference type="NCBI Taxonomy" id="360056"/>
    <lineage>
        <taxon>Bacteria</taxon>
        <taxon>Pseudomonadati</taxon>
        <taxon>Planctomycetota</taxon>
        <taxon>Planctomycetia</taxon>
        <taxon>Planctomycetales</taxon>
        <taxon>Planctomycetaceae</taxon>
        <taxon>Schlesneria</taxon>
    </lineage>
</organism>
<dbReference type="PANTHER" id="PTHR46797:SF1">
    <property type="entry name" value="METHYLPHOSPHONATE SYNTHASE"/>
    <property type="match status" value="1"/>
</dbReference>
<dbReference type="PROSITE" id="PS50943">
    <property type="entry name" value="HTH_CROC1"/>
    <property type="match status" value="1"/>
</dbReference>
<feature type="domain" description="HTH cro/C1-type" evidence="2">
    <location>
        <begin position="44"/>
        <end position="99"/>
    </location>
</feature>
<reference evidence="3" key="1">
    <citation type="journal article" date="2020" name="mSystems">
        <title>Genome- and Community-Level Interaction Insights into Carbon Utilization and Element Cycling Functions of Hydrothermarchaeota in Hydrothermal Sediment.</title>
        <authorList>
            <person name="Zhou Z."/>
            <person name="Liu Y."/>
            <person name="Xu W."/>
            <person name="Pan J."/>
            <person name="Luo Z.H."/>
            <person name="Li M."/>
        </authorList>
    </citation>
    <scope>NUCLEOTIDE SEQUENCE [LARGE SCALE GENOMIC DNA]</scope>
    <source>
        <strain evidence="3">SpSt-339</strain>
    </source>
</reference>
<dbReference type="GO" id="GO:0003700">
    <property type="term" value="F:DNA-binding transcription factor activity"/>
    <property type="evidence" value="ECO:0007669"/>
    <property type="project" value="TreeGrafter"/>
</dbReference>
<dbReference type="AlphaFoldDB" id="A0A7C2K2P1"/>
<dbReference type="GO" id="GO:0005829">
    <property type="term" value="C:cytosol"/>
    <property type="evidence" value="ECO:0007669"/>
    <property type="project" value="TreeGrafter"/>
</dbReference>
<gene>
    <name evidence="3" type="ORF">ENQ76_13955</name>
</gene>
<dbReference type="SMART" id="SM00530">
    <property type="entry name" value="HTH_XRE"/>
    <property type="match status" value="1"/>
</dbReference>
<comment type="caution">
    <text evidence="3">The sequence shown here is derived from an EMBL/GenBank/DDBJ whole genome shotgun (WGS) entry which is preliminary data.</text>
</comment>
<keyword evidence="1" id="KW-0238">DNA-binding</keyword>
<accession>A0A7C2K2P1</accession>